<dbReference type="Gene3D" id="3.40.47.10">
    <property type="match status" value="3"/>
</dbReference>
<dbReference type="Pfam" id="PF08990">
    <property type="entry name" value="Docking"/>
    <property type="match status" value="1"/>
</dbReference>
<dbReference type="InterPro" id="IPR020841">
    <property type="entry name" value="PKS_Beta-ketoAc_synthase_dom"/>
</dbReference>
<evidence type="ECO:0000256" key="6">
    <source>
        <dbReference type="ARBA" id="ARBA00023194"/>
    </source>
</evidence>
<dbReference type="SUPFAM" id="SSF53474">
    <property type="entry name" value="alpha/beta-Hydrolases"/>
    <property type="match status" value="1"/>
</dbReference>
<dbReference type="SUPFAM" id="SSF55048">
    <property type="entry name" value="Probable ACP-binding domain of malonyl-CoA ACP transacylase"/>
    <property type="match status" value="3"/>
</dbReference>
<comment type="pathway">
    <text evidence="2">Antibiotic biosynthesis.</text>
</comment>
<dbReference type="SMART" id="SM00822">
    <property type="entry name" value="PKS_KR"/>
    <property type="match status" value="3"/>
</dbReference>
<dbReference type="InterPro" id="IPR032821">
    <property type="entry name" value="PKS_assoc"/>
</dbReference>
<proteinExistence type="predicted"/>
<feature type="region of interest" description="Disordered" evidence="10">
    <location>
        <begin position="1418"/>
        <end position="1441"/>
    </location>
</feature>
<dbReference type="InterPro" id="IPR036736">
    <property type="entry name" value="ACP-like_sf"/>
</dbReference>
<dbReference type="Gene3D" id="3.10.129.110">
    <property type="entry name" value="Polyketide synthase dehydratase"/>
    <property type="match status" value="1"/>
</dbReference>
<dbReference type="InterPro" id="IPR014031">
    <property type="entry name" value="Ketoacyl_synth_C"/>
</dbReference>
<accession>A0ABW6R0A6</accession>
<dbReference type="PROSITE" id="PS52004">
    <property type="entry name" value="KS3_2"/>
    <property type="match status" value="3"/>
</dbReference>
<dbReference type="SUPFAM" id="SSF53901">
    <property type="entry name" value="Thiolase-like"/>
    <property type="match status" value="3"/>
</dbReference>
<dbReference type="NCBIfam" id="NF045894">
    <property type="entry name" value="PKS_plus_SDR"/>
    <property type="match status" value="2"/>
</dbReference>
<keyword evidence="4" id="KW-0597">Phosphoprotein</keyword>
<protein>
    <submittedName>
        <fullName evidence="14">Type I polyketide synthase</fullName>
    </submittedName>
</protein>
<dbReference type="Pfam" id="PF08659">
    <property type="entry name" value="KR"/>
    <property type="match status" value="3"/>
</dbReference>
<dbReference type="InterPro" id="IPR049552">
    <property type="entry name" value="PKS_DH_N"/>
</dbReference>
<dbReference type="Pfam" id="PF16197">
    <property type="entry name" value="KAsynt_C_assoc"/>
    <property type="match status" value="3"/>
</dbReference>
<evidence type="ECO:0000256" key="1">
    <source>
        <dbReference type="ARBA" id="ARBA00001957"/>
    </source>
</evidence>
<dbReference type="SUPFAM" id="SSF51735">
    <property type="entry name" value="NAD(P)-binding Rossmann-fold domains"/>
    <property type="match status" value="6"/>
</dbReference>
<dbReference type="SMART" id="SM00825">
    <property type="entry name" value="PKS_KS"/>
    <property type="match status" value="3"/>
</dbReference>
<dbReference type="InterPro" id="IPR029058">
    <property type="entry name" value="AB_hydrolase_fold"/>
</dbReference>
<dbReference type="InterPro" id="IPR016036">
    <property type="entry name" value="Malonyl_transacylase_ACP-bd"/>
</dbReference>
<dbReference type="Pfam" id="PF00550">
    <property type="entry name" value="PP-binding"/>
    <property type="match status" value="3"/>
</dbReference>
<evidence type="ECO:0000256" key="5">
    <source>
        <dbReference type="ARBA" id="ARBA00022679"/>
    </source>
</evidence>
<dbReference type="PROSITE" id="PS00606">
    <property type="entry name" value="KS3_1"/>
    <property type="match status" value="3"/>
</dbReference>
<keyword evidence="8" id="KW-0012">Acyltransferase</keyword>
<dbReference type="InterPro" id="IPR016035">
    <property type="entry name" value="Acyl_Trfase/lysoPLipase"/>
</dbReference>
<feature type="domain" description="Carrier" evidence="11">
    <location>
        <begin position="1448"/>
        <end position="1523"/>
    </location>
</feature>
<dbReference type="Pfam" id="PF18369">
    <property type="entry name" value="PKS_DE"/>
    <property type="match status" value="2"/>
</dbReference>
<feature type="active site" description="Proton donor; for dehydratase activity" evidence="9">
    <location>
        <position position="4113"/>
    </location>
</feature>
<dbReference type="Pfam" id="PF21089">
    <property type="entry name" value="PKS_DH_N"/>
    <property type="match status" value="1"/>
</dbReference>
<dbReference type="Pfam" id="PF00109">
    <property type="entry name" value="ketoacyl-synt"/>
    <property type="match status" value="3"/>
</dbReference>
<feature type="domain" description="PKS/mFAS DH" evidence="13">
    <location>
        <begin position="3916"/>
        <end position="4192"/>
    </location>
</feature>
<dbReference type="Gene3D" id="1.10.1200.10">
    <property type="entry name" value="ACP-like"/>
    <property type="match status" value="3"/>
</dbReference>
<evidence type="ECO:0000256" key="3">
    <source>
        <dbReference type="ARBA" id="ARBA00022450"/>
    </source>
</evidence>
<dbReference type="RefSeq" id="WP_387722573.1">
    <property type="nucleotide sequence ID" value="NZ_JBIAPI010000008.1"/>
</dbReference>
<dbReference type="SMART" id="SM00826">
    <property type="entry name" value="PKS_DH"/>
    <property type="match status" value="1"/>
</dbReference>
<reference evidence="14 15" key="1">
    <citation type="submission" date="2024-10" db="EMBL/GenBank/DDBJ databases">
        <title>The Natural Products Discovery Center: Release of the First 8490 Sequenced Strains for Exploring Actinobacteria Biosynthetic Diversity.</title>
        <authorList>
            <person name="Kalkreuter E."/>
            <person name="Kautsar S.A."/>
            <person name="Yang D."/>
            <person name="Bader C.D."/>
            <person name="Teijaro C.N."/>
            <person name="Fluegel L."/>
            <person name="Davis C.M."/>
            <person name="Simpson J.R."/>
            <person name="Lauterbach L."/>
            <person name="Steele A.D."/>
            <person name="Gui C."/>
            <person name="Meng S."/>
            <person name="Li G."/>
            <person name="Viehrig K."/>
            <person name="Ye F."/>
            <person name="Su P."/>
            <person name="Kiefer A.F."/>
            <person name="Nichols A."/>
            <person name="Cepeda A.J."/>
            <person name="Yan W."/>
            <person name="Fan B."/>
            <person name="Jiang Y."/>
            <person name="Adhikari A."/>
            <person name="Zheng C.-J."/>
            <person name="Schuster L."/>
            <person name="Cowan T.M."/>
            <person name="Smanski M.J."/>
            <person name="Chevrette M.G."/>
            <person name="De Carvalho L.P.S."/>
            <person name="Shen B."/>
        </authorList>
    </citation>
    <scope>NUCLEOTIDE SEQUENCE [LARGE SCALE GENOMIC DNA]</scope>
    <source>
        <strain evidence="14 15">NPDC003040</strain>
    </source>
</reference>
<evidence type="ECO:0000313" key="15">
    <source>
        <dbReference type="Proteomes" id="UP001601948"/>
    </source>
</evidence>
<dbReference type="SUPFAM" id="SSF52151">
    <property type="entry name" value="FabD/lysophospholipase-like"/>
    <property type="match status" value="3"/>
</dbReference>
<dbReference type="Proteomes" id="UP001601948">
    <property type="component" value="Unassembled WGS sequence"/>
</dbReference>
<dbReference type="PROSITE" id="PS52019">
    <property type="entry name" value="PKS_MFAS_DH"/>
    <property type="match status" value="1"/>
</dbReference>
<feature type="domain" description="Carrier" evidence="11">
    <location>
        <begin position="4651"/>
        <end position="4726"/>
    </location>
</feature>
<keyword evidence="5" id="KW-0808">Transferase</keyword>
<feature type="domain" description="Ketosynthase family 3 (KS3)" evidence="12">
    <location>
        <begin position="33"/>
        <end position="457"/>
    </location>
</feature>
<dbReference type="SMART" id="SM00824">
    <property type="entry name" value="PKS_TE"/>
    <property type="match status" value="1"/>
</dbReference>
<dbReference type="InterPro" id="IPR036291">
    <property type="entry name" value="NAD(P)-bd_dom_sf"/>
</dbReference>
<dbReference type="PANTHER" id="PTHR43775">
    <property type="entry name" value="FATTY ACID SYNTHASE"/>
    <property type="match status" value="1"/>
</dbReference>
<dbReference type="InterPro" id="IPR050091">
    <property type="entry name" value="PKS_NRPS_Biosynth_Enz"/>
</dbReference>
<feature type="active site" description="Proton acceptor; for dehydratase activity" evidence="9">
    <location>
        <position position="3948"/>
    </location>
</feature>
<dbReference type="CDD" id="cd08956">
    <property type="entry name" value="KR_3_FAS_SDR_x"/>
    <property type="match status" value="1"/>
</dbReference>
<dbReference type="CDD" id="cd08952">
    <property type="entry name" value="KR_1_SDR_x"/>
    <property type="match status" value="2"/>
</dbReference>
<comment type="cofactor">
    <cofactor evidence="1">
        <name>pantetheine 4'-phosphate</name>
        <dbReference type="ChEBI" id="CHEBI:47942"/>
    </cofactor>
</comment>
<dbReference type="InterPro" id="IPR020802">
    <property type="entry name" value="TesA-like"/>
</dbReference>
<evidence type="ECO:0000256" key="2">
    <source>
        <dbReference type="ARBA" id="ARBA00004792"/>
    </source>
</evidence>
<dbReference type="PANTHER" id="PTHR43775:SF51">
    <property type="entry name" value="INACTIVE PHENOLPHTHIOCEROL SYNTHESIS POLYKETIDE SYNTHASE TYPE I PKS1-RELATED"/>
    <property type="match status" value="1"/>
</dbReference>
<dbReference type="InterPro" id="IPR015083">
    <property type="entry name" value="NorB/c/GfsB-D-like_docking"/>
</dbReference>
<comment type="caution">
    <text evidence="14">The sequence shown here is derived from an EMBL/GenBank/DDBJ whole genome shotgun (WGS) entry which is preliminary data.</text>
</comment>
<dbReference type="EMBL" id="JBIAPI010000008">
    <property type="protein sequence ID" value="MFF3226936.1"/>
    <property type="molecule type" value="Genomic_DNA"/>
</dbReference>
<keyword evidence="15" id="KW-1185">Reference proteome</keyword>
<dbReference type="InterPro" id="IPR014043">
    <property type="entry name" value="Acyl_transferase_dom"/>
</dbReference>
<dbReference type="Pfam" id="PF02801">
    <property type="entry name" value="Ketoacyl-synt_C"/>
    <property type="match status" value="3"/>
</dbReference>
<dbReference type="Gene3D" id="6.10.140.1830">
    <property type="match status" value="1"/>
</dbReference>
<evidence type="ECO:0000259" key="12">
    <source>
        <dbReference type="PROSITE" id="PS52004"/>
    </source>
</evidence>
<evidence type="ECO:0000256" key="10">
    <source>
        <dbReference type="SAM" id="MobiDB-lite"/>
    </source>
</evidence>
<evidence type="ECO:0000256" key="9">
    <source>
        <dbReference type="PROSITE-ProRule" id="PRU01363"/>
    </source>
</evidence>
<feature type="domain" description="Ketosynthase family 3 (KS3)" evidence="12">
    <location>
        <begin position="3038"/>
        <end position="3462"/>
    </location>
</feature>
<dbReference type="Gene3D" id="3.30.70.3290">
    <property type="match status" value="3"/>
</dbReference>
<gene>
    <name evidence="14" type="ORF">ACFYV7_29360</name>
</gene>
<dbReference type="InterPro" id="IPR001031">
    <property type="entry name" value="Thioesterase"/>
</dbReference>
<name>A0ABW6R0A6_9NOCA</name>
<feature type="region of interest" description="N-terminal hotdog fold" evidence="9">
    <location>
        <begin position="3916"/>
        <end position="4039"/>
    </location>
</feature>
<dbReference type="PROSITE" id="PS00012">
    <property type="entry name" value="PHOSPHOPANTETHEINE"/>
    <property type="match status" value="3"/>
</dbReference>
<dbReference type="CDD" id="cd00833">
    <property type="entry name" value="PKS"/>
    <property type="match status" value="3"/>
</dbReference>
<dbReference type="InterPro" id="IPR049551">
    <property type="entry name" value="PKS_DH_C"/>
</dbReference>
<evidence type="ECO:0000313" key="14">
    <source>
        <dbReference type="EMBL" id="MFF3226936.1"/>
    </source>
</evidence>
<dbReference type="InterPro" id="IPR057326">
    <property type="entry name" value="KR_dom"/>
</dbReference>
<evidence type="ECO:0000256" key="4">
    <source>
        <dbReference type="ARBA" id="ARBA00022553"/>
    </source>
</evidence>
<dbReference type="SUPFAM" id="SSF47336">
    <property type="entry name" value="ACP-like"/>
    <property type="match status" value="2"/>
</dbReference>
<dbReference type="InterPro" id="IPR041618">
    <property type="entry name" value="PKS_DE"/>
</dbReference>
<feature type="domain" description="Carrier" evidence="11">
    <location>
        <begin position="2945"/>
        <end position="3020"/>
    </location>
</feature>
<dbReference type="InterPro" id="IPR049900">
    <property type="entry name" value="PKS_mFAS_DH"/>
</dbReference>
<dbReference type="SMART" id="SM00827">
    <property type="entry name" value="PKS_AT"/>
    <property type="match status" value="3"/>
</dbReference>
<dbReference type="InterPro" id="IPR006162">
    <property type="entry name" value="Ppantetheine_attach_site"/>
</dbReference>
<dbReference type="InterPro" id="IPR018201">
    <property type="entry name" value="Ketoacyl_synth_AS"/>
</dbReference>
<dbReference type="InterPro" id="IPR013968">
    <property type="entry name" value="PKS_KR"/>
</dbReference>
<keyword evidence="3" id="KW-0596">Phosphopantetheine</keyword>
<dbReference type="Gene3D" id="3.40.366.10">
    <property type="entry name" value="Malonyl-Coenzyme A Acyl Carrier Protein, domain 2"/>
    <property type="match status" value="3"/>
</dbReference>
<keyword evidence="6" id="KW-0045">Antibiotic biosynthesis</keyword>
<dbReference type="InterPro" id="IPR014030">
    <property type="entry name" value="Ketoacyl_synth_N"/>
</dbReference>
<dbReference type="InterPro" id="IPR042104">
    <property type="entry name" value="PKS_dehydratase_sf"/>
</dbReference>
<dbReference type="InterPro" id="IPR020806">
    <property type="entry name" value="PKS_PP-bd"/>
</dbReference>
<sequence length="5013" mass="528876">MSQEEKLFGYLKRVTADLQQAKERLSEAEGRDREPIAVVAMACRFPGGADTPEALWRLVSSGGDAVSGFPQDRGWPLDELFADTEDTPGSSSVREGGFLHDAAEFDAALFGISPREALAMDPQQRLLLETAWETFEHAGLDPMSLRGNRTGVFTGVMYNDYAARFDQAPAEVAGHLGNGSAGSIASGRLAYTFGLEGPAVTIDTACSSSLVAVHLAAQSLRNGECTMALAGGVTVMSTPRTFVEFSRQGGLSPDGRCKAFAAGADGTGWGEGVGLLLLERLSDARRANHQVLAIIRGSAVNQDGASNGLTAPNGPAQQRVIHQALTNAGLQPTDIDAVEAHGTGTRLGDPIEAQAIIATYGQHRQHPLWLGSIKSNIGHTQAAAGIAGIIKMIKAMQHGLLPRTLHIDKPTPHVDWSSGSVRLLTEQQPWPDHDRPRRAAVSSFGISGTNAHVILEQPTADETEIPPHEEPPCVPLVLSAKSVAALRAQARQLLTLDDADPADVGWSLVTARATLEHRAVVVGGERTALRAGLRALAEGSPHPDVVEGLAGPAGKVVFVFPGQGSQWVGMGAELLDSSPVFAAWIERCEQALAPFVDWSLTDVLRAGREVFERVDVVQPALWAVMVSLAETWRALGVEPAAVVGHSQGEIAAACVAGILTPDDAARIVARRSQVIARSLAGHGGMAAVALPASAFDAILAAHPEISVAAHNGPRSTVVSGSADALDSLLGELESQGVRVRRIPVDYASHSAHVDTIEAELAEVLAPIVPRDGHIPFHSTVTGTQVRGTELTADYWYRNLRHTVLFHPVVESLLPTHATFIEPSPHPVLTAVIEESAGTGTVTAVGTLHRNDGGLTRLLAAAAEAWTHGTPIDWAATQSIHARRIPLPTYPFQRTRYWLDAPARAAAQDSDDAEFWQAIEHDDVDALAAMLAVTDHDPKEALRPAVSLLSDWRREQVAISTIDSWRYHITWRPLSSLHTGAPISGDQLALVPATHAEDAVITAALGALTESGAAVTRILCDGTETRASLAQLIAEHQPRQILSFAAFGDDPATATLTLLQACADRDLDGSVWCVTSGAVSVGAADRLRAPDQAAVWGLGQVAGLEYPRWWGGLVDLPERADARAAARFAATLGDGQHEDQLAVRASGVFARRLNRATGAAPAPEWHTDGPVLVTGGTGALGAHVARWLARSGVRHLVLTSRRGIEAPGARDLCAELTTLAPGLRVDVPSCDVADRAALDRLLGALDTPVTAVFHAAGTGTAAAMTDTTTALFARTWAGKALGARNLDDAFADTALDAFVLFSSGAGVWGGSGQGAYAAANAYLDALAGARRARGLHALAVAWGTWDGGGMAADDAGKALHRMGLPAMRADLAVAALRRALDRDDTALIVADVAWDRFAPTLSAARRRPLVSDLAEARAALDGPPSDPAPARESSWQQGLSRMSGAERRRAMLDLVRTEVATVLGHATPEAVSPRVAFRELGVDSLTAVQLRNRLRAATGATLPATLVFDHPSPTALVDHLDRELFGAAPDLAADAEEARDVGDPVVIVAMSCRFPGGADSPEALWELVAQGRDAVSGFPTDRGWNLERLYDPELSRPGTSYAREGAFLREAAEFDAAVFGISPREALAMDPQQRLLLETAWESFERAGIAVDSLRESRTGVFIGAATSHYATGDGGERTEGYRITGTATAVVSGRISYTFGLEGPAVTVDTACSSSLVAMHLAAQALRSGECSLALAGGVTVMSTPAAFVEFSRQRGLAADGRCKAFAAAADGTGWGEGAGTVLLERLSDARRHGHPVLAVLRGSAVNQDGASNGLSAPNGPSQQRVIRRALANAGLRPSEVDAVEAHGTGTRLGDPIEAQAVLATYGQERDRPLWLGTVKSNIGHTQSAAGAAGVIKMVMAMRHGLLPRTLHVDEPTPHVDWTAGAVSLLHENQPWPDADRPRRVGVSAFGVSGTNAHVVLEQAPEPTSFADNGTAPPVVPLVLSARDTTALAAAAGRLRDRIDHDASILDIGYALATTRATFEERAVVVANDRDEYLSALDALAAGSAHPALITGRVTERRVAMVFSGQGSQRPGMGRELYESYRVYADAFDAVCAELDLHLPQPLRDIVFGGDPELLAATRYTQPALFAVQVALFRLWESWGVTPAVVAGHSIGEITAAHVAGVLSLADAATLIATRGRLMQDLPDGGAMLAVEIAEDDLAPHLAGCADSVGVAAVNAANSLVLSGDRLALAALAERLAGHRVTWLRVSHAFHSPLMEPMLDQFRTVVATLSFQRATIPLVSTVTGTVVEDHVLADPEHWIDHARNTVRFADAVHTLAEHDTTFLEIGPGSSLIPHLPGTAVPSLRTGRPEPQALTTALARLVTTGANPDWRSYFADSGARPVSLPTYPFQHQHFWLDQPEVFAAASSTTTDDTESRFWDAVERADLAALSRELGDADEAALAEALPVLAKWRRLRRTESVVDTWRYHINWTPVSVDKPTCTGTWLVVVPPAHRAGPEVAAVLSALGGSGAAIRVAHDLEIGDCAGLTGVLSLLAFDEEPDETQPVLSRGLSATIALIKAWQRAESTAPLWCATRGAVAIGGAEELRSPIQAQIWGAGRAVALEWPTGWGGLVDLPSTLDERALARLPATLATSGEDQLALRSSGVFARRLVRTPAGPPSRPDWRPRGTVLITGGTGVLGAHVARWLAGRGAEHLMLVSRSGAAAPGAEALAAELSALGTEATITACDIADRAAVAELLAGLPPHRPLTAVVHAAGVGQLNPLSDTDIEQFAEIVRAKTAGAAHLDELIGDRELDAFVLFSSVSGTWGTGGQSAYGAANAYLDALARRRRDRGLVATSIAWGPWAEGGMAAGAAGEHARRRGLLPLAPEPALAALGRAVRDDEPCHTVADVRWADFLSPFLSARPSPLLSGLAEARDILGTDSRRDTAAGHPLAGLDPAARHAHLLTLVTAEAAAVLGHTSTAVVAPDRAFRDLGFDSLTAVELRNRLGVVLGSTLPATMIFDHPTPEQLVSHLVSEFDAEPTTAPVAAASTAVSDDPLVIVEMACRFPGGVRNPEELWELVRDGGDAVTPFPGDRGWDTDALLASTSGAHGTSTATAGGFLHDAADFDAGFFGIAPREALAMDPQQRLLLETAWETFERAGIDPKALRGSRIGVFVGGNSQDYATLLRDGSPDTEGYLLTGNTTSVASGRISYTFGFEGPAVTIDTACSSSLVALHLAAQSLRNGECTMALVGGVTVMATPTTFVEFSRQGGLSPDGRCKAFADAADGTGWGEGVGLVLLERLSDAQRNNHPILAIIRGSAVNQDGASNGLTAPNGPAQQRVIHQALTNAGLQPSDIDAVEAHGTGTRLGDPIEAQAIIATYGQHRQHPLWLGSIKSNIGHTQAAAGIAGIIKMIKAMQHGLLPRTLHIDKPTTEVDWTTGSVALLTDNQPWPTTGRPRRAAISSFGISGTNAHVILEQADGAELAPRPDLPSVPWVISGHNQAALRAVAARLTDHLDGDVSVLDIGYSLAIGRAALPERAVVTAGDLVQRGQALRALARGGSHPDVVTGRAVEGGVAMVFSGQGTQRLGMGRELYDTYPTYAEAFDNVCAELDRHLPHPLRDIIFGDDETLINQTQYAQPALFALQVALYRLWESWGITPTILTGHSIGEITAAHITDVLTLTDAATLITTRARLMQTLPHGGAMVAVDITEQDILPHLLAHQDKVGIAAINGPNSLVLSGDRDTLTTILDQLDGHRHTWLHVSHAFHSPLMNPILDQFRDVVAGLTFANPTIPLVSTVTGQLTNHQTLTNPEHWINHARNTVRFADAITTLTEHATGYLEIGPSGSLVPHLPSGAVASLHARRSESRTLTTALAHLLAAGANPRWESYFADFDARLVPLPTYPFQHQRFWLDHRASGPADLDRAGIDATDHPVLAAMVADPESGTLIFTGRIGLSTHPWLADHAVGDRVVLPGAAHIDLILHAGTACGLAGLDDVTMEAPAVLSESAALDLRLTVDPPDASGRRSARVHCRESGGDHPWVRHVTAVLTSASTEPGNGTGTEDGWPPRDAQPLDLDAHYDELADQGLRYGPTFRGLRAAWRRAGEVFADVALPESTDVTGHLIHPALLDAALHAIGLGDFVDNSGPAPSVPFTWRGVEITTAGVSAVRVRIATAGTDTVALTLSDHTGRVLGTVAALTLRPLPLDESTELPRSLLGLRWQELPTSPVPAPSWWAVLGSEEPEFTSALRGNDGHVETYRDITELGGATTASGAVPDAIFVLAAPPDSTDVPAATARLTAGVLTLLQTWLADMRLAATRLVLVIRSEATNPATAALTGLIRAAQAEHPGRVTMIDIPRAVRPDRRLLAAVLAAGEPEVMLRDGIAYVPRLAPITGTGTDAVDLSGGTVLITGASGTLGQLVARRLVAAHGVRDLLLVSRRGEMSTLCTELAAAGARVEVAACDVGDRAQVAALLAERPVHAVVHAAGVLDDGVVTSLTAEQLARVLRPKVDAAWHLHELTGDLTAFILFSSVAGILGSAGQAAYAAGNTFLDALAEHRAAQGLPAMSLAWGPWDTADGMAADRRSLVRGGLVPLRPEEGLALFDAALRRPESRLVPARVDTAALRASAAREPLSPIWHAMVRPRRTDIRPAESDLTARLASLSDSEREHAVLDLVRREVAAALGHSTPANLDGDRAFTELGFDSLTAVDLRNRLQRATGLTLAANVVFDQPTPPALARFLSDELAGAAAPAIAATEDTLGALFRQACLDDRVDEGMELVRVASRLRPVFHTPSEVGQRPNPVPLARGPQQPKLLCFPAVVAMSGAHQYARFASALRDCRDTVVLPQPGFRAGERLPGSVQAIAEMQADAASKYAAGAPYALLGYSSGGWIAHEVAALLQQSDTPPSAVVLIDTYLPREMNPRLSRAFTGGLFARRTELVSMDHVSLTAMGGYFEVFGAWEPRQIDIPTLFLRAADALPDMDGAPLADGDWGPTWPLADGRPEVAGDHFTIVEEHAETTAQVVNSWLTALEE</sequence>
<evidence type="ECO:0000256" key="8">
    <source>
        <dbReference type="ARBA" id="ARBA00023315"/>
    </source>
</evidence>
<dbReference type="InterPro" id="IPR020807">
    <property type="entry name" value="PKS_DH"/>
</dbReference>
<organism evidence="14 15">
    <name type="scientific">Nocardia suismassiliense</name>
    <dbReference type="NCBI Taxonomy" id="2077092"/>
    <lineage>
        <taxon>Bacteria</taxon>
        <taxon>Bacillati</taxon>
        <taxon>Actinomycetota</taxon>
        <taxon>Actinomycetes</taxon>
        <taxon>Mycobacteriales</taxon>
        <taxon>Nocardiaceae</taxon>
        <taxon>Nocardia</taxon>
    </lineage>
</organism>
<dbReference type="Pfam" id="PF00698">
    <property type="entry name" value="Acyl_transf_1"/>
    <property type="match status" value="3"/>
</dbReference>
<feature type="region of interest" description="Disordered" evidence="10">
    <location>
        <begin position="4034"/>
        <end position="4055"/>
    </location>
</feature>
<dbReference type="Gene3D" id="3.40.50.1820">
    <property type="entry name" value="alpha/beta hydrolase"/>
    <property type="match status" value="1"/>
</dbReference>
<feature type="domain" description="Ketosynthase family 3 (KS3)" evidence="12">
    <location>
        <begin position="1541"/>
        <end position="1963"/>
    </location>
</feature>
<evidence type="ECO:0000256" key="7">
    <source>
        <dbReference type="ARBA" id="ARBA00023268"/>
    </source>
</evidence>
<evidence type="ECO:0000259" key="13">
    <source>
        <dbReference type="PROSITE" id="PS52019"/>
    </source>
</evidence>
<dbReference type="Pfam" id="PF00975">
    <property type="entry name" value="Thioesterase"/>
    <property type="match status" value="1"/>
</dbReference>
<dbReference type="SMART" id="SM01294">
    <property type="entry name" value="PKS_PP_betabranch"/>
    <property type="match status" value="3"/>
</dbReference>
<feature type="region of interest" description="C-terminal hotdog fold" evidence="9">
    <location>
        <begin position="4054"/>
        <end position="4192"/>
    </location>
</feature>
<dbReference type="InterPro" id="IPR001227">
    <property type="entry name" value="Ac_transferase_dom_sf"/>
</dbReference>
<keyword evidence="7" id="KW-0511">Multifunctional enzyme</keyword>
<dbReference type="Pfam" id="PF14765">
    <property type="entry name" value="PS-DH"/>
    <property type="match status" value="1"/>
</dbReference>
<dbReference type="PROSITE" id="PS50075">
    <property type="entry name" value="CARRIER"/>
    <property type="match status" value="3"/>
</dbReference>
<dbReference type="InterPro" id="IPR009081">
    <property type="entry name" value="PP-bd_ACP"/>
</dbReference>
<dbReference type="Gene3D" id="3.40.50.720">
    <property type="entry name" value="NAD(P)-binding Rossmann-like Domain"/>
    <property type="match status" value="3"/>
</dbReference>
<evidence type="ECO:0000259" key="11">
    <source>
        <dbReference type="PROSITE" id="PS50075"/>
    </source>
</evidence>
<dbReference type="InterPro" id="IPR016039">
    <property type="entry name" value="Thiolase-like"/>
</dbReference>
<dbReference type="SMART" id="SM00823">
    <property type="entry name" value="PKS_PP"/>
    <property type="match status" value="3"/>
</dbReference>